<evidence type="ECO:0000256" key="4">
    <source>
        <dbReference type="HAMAP-Rule" id="MF_01104"/>
    </source>
</evidence>
<keyword evidence="1 4" id="KW-1003">Cell membrane</keyword>
<organism evidence="5 6">
    <name type="scientific">Shewanella sedimentimangrovi</name>
    <dbReference type="NCBI Taxonomy" id="2814293"/>
    <lineage>
        <taxon>Bacteria</taxon>
        <taxon>Pseudomonadati</taxon>
        <taxon>Pseudomonadota</taxon>
        <taxon>Gammaproteobacteria</taxon>
        <taxon>Alteromonadales</taxon>
        <taxon>Shewanellaceae</taxon>
        <taxon>Shewanella</taxon>
    </lineage>
</organism>
<dbReference type="EMBL" id="CP071502">
    <property type="protein sequence ID" value="QSX38283.1"/>
    <property type="molecule type" value="Genomic_DNA"/>
</dbReference>
<dbReference type="NCBIfam" id="NF003439">
    <property type="entry name" value="PRK04968.1"/>
    <property type="match status" value="1"/>
</dbReference>
<evidence type="ECO:0000313" key="5">
    <source>
        <dbReference type="EMBL" id="QSX38283.1"/>
    </source>
</evidence>
<dbReference type="InterPro" id="IPR038228">
    <property type="entry name" value="Syd_sf"/>
</dbReference>
<dbReference type="HAMAP" id="MF_01104">
    <property type="entry name" value="Syd"/>
    <property type="match status" value="1"/>
</dbReference>
<keyword evidence="6" id="KW-1185">Reference proteome</keyword>
<dbReference type="Pfam" id="PF07348">
    <property type="entry name" value="Syd"/>
    <property type="match status" value="1"/>
</dbReference>
<keyword evidence="2 4" id="KW-0997">Cell inner membrane</keyword>
<dbReference type="InterPro" id="IPR009948">
    <property type="entry name" value="Syd"/>
</dbReference>
<comment type="subcellular location">
    <subcellularLocation>
        <location evidence="4">Cell inner membrane</location>
        <topology evidence="4">Peripheral membrane protein</topology>
        <orientation evidence="4">Cytoplasmic side</orientation>
    </subcellularLocation>
    <text evidence="4">Loosely associated with the cytoplasmic side of the inner membrane, probably via SecY.</text>
</comment>
<proteinExistence type="inferred from homology"/>
<comment type="function">
    <text evidence="4">Interacts with the SecY protein in vivo. May bind preferentially to an uncomplexed state of SecY, thus functioning either as a chelating agent for excess SecY in the cell or as a regulatory factor that negatively controls the translocase function.</text>
</comment>
<dbReference type="RefSeq" id="WP_207381393.1">
    <property type="nucleotide sequence ID" value="NZ_CP071502.1"/>
</dbReference>
<dbReference type="Proteomes" id="UP000663207">
    <property type="component" value="Chromosome"/>
</dbReference>
<dbReference type="CDD" id="cd16323">
    <property type="entry name" value="Syd"/>
    <property type="match status" value="1"/>
</dbReference>
<protein>
    <recommendedName>
        <fullName evidence="4">Protein Syd</fullName>
    </recommendedName>
</protein>
<name>A0ABX7R3B5_9GAMM</name>
<accession>A0ABX7R3B5</accession>
<evidence type="ECO:0000256" key="3">
    <source>
        <dbReference type="ARBA" id="ARBA00023136"/>
    </source>
</evidence>
<evidence type="ECO:0000256" key="1">
    <source>
        <dbReference type="ARBA" id="ARBA00022475"/>
    </source>
</evidence>
<evidence type="ECO:0000313" key="6">
    <source>
        <dbReference type="Proteomes" id="UP000663207"/>
    </source>
</evidence>
<gene>
    <name evidence="4 5" type="primary">syd</name>
    <name evidence="5" type="ORF">JYB85_05510</name>
</gene>
<comment type="similarity">
    <text evidence="4">Belongs to the Syd family.</text>
</comment>
<reference evidence="5 6" key="1">
    <citation type="submission" date="2021-03" db="EMBL/GenBank/DDBJ databases">
        <title>Novel species identification of genus Shewanella.</title>
        <authorList>
            <person name="Liu G."/>
            <person name="Zhang Q."/>
        </authorList>
    </citation>
    <scope>NUCLEOTIDE SEQUENCE [LARGE SCALE GENOMIC DNA]</scope>
    <source>
        <strain evidence="5 6">FJAT-52962</strain>
    </source>
</reference>
<dbReference type="Gene3D" id="3.40.1580.20">
    <property type="entry name" value="Syd protein"/>
    <property type="match status" value="1"/>
</dbReference>
<evidence type="ECO:0000256" key="2">
    <source>
        <dbReference type="ARBA" id="ARBA00022519"/>
    </source>
</evidence>
<sequence length="213" mass="24060">MSCLAALIKFHQLYLQAFSNCLDSLPQTFPNGDSVCIVGEQVSHKPVYWQPVACEPPMHFDNIAAALELHLHPDIAAFYGHFFAGALTFDSPWGSGELLQVWNQQDLELLQQNLIGHLLMKKQLKQAPTWFIGVFDEGDSMLTVNNDDGSVWREIPGNEPCEQLALSLSEFLSVIKPRVAPPQEHHDYQDDSLEHPGIFASIKRMWHNLTGRR</sequence>
<keyword evidence="3 4" id="KW-0472">Membrane</keyword>